<dbReference type="Proteomes" id="UP000828048">
    <property type="component" value="Chromosome 3"/>
</dbReference>
<keyword evidence="2" id="KW-1185">Reference proteome</keyword>
<evidence type="ECO:0000313" key="2">
    <source>
        <dbReference type="Proteomes" id="UP000828048"/>
    </source>
</evidence>
<gene>
    <name evidence="1" type="ORF">Vadar_004721</name>
</gene>
<organism evidence="1 2">
    <name type="scientific">Vaccinium darrowii</name>
    <dbReference type="NCBI Taxonomy" id="229202"/>
    <lineage>
        <taxon>Eukaryota</taxon>
        <taxon>Viridiplantae</taxon>
        <taxon>Streptophyta</taxon>
        <taxon>Embryophyta</taxon>
        <taxon>Tracheophyta</taxon>
        <taxon>Spermatophyta</taxon>
        <taxon>Magnoliopsida</taxon>
        <taxon>eudicotyledons</taxon>
        <taxon>Gunneridae</taxon>
        <taxon>Pentapetalae</taxon>
        <taxon>asterids</taxon>
        <taxon>Ericales</taxon>
        <taxon>Ericaceae</taxon>
        <taxon>Vaccinioideae</taxon>
        <taxon>Vaccinieae</taxon>
        <taxon>Vaccinium</taxon>
    </lineage>
</organism>
<comment type="caution">
    <text evidence="1">The sequence shown here is derived from an EMBL/GenBank/DDBJ whole genome shotgun (WGS) entry which is preliminary data.</text>
</comment>
<sequence length="898" mass="102081">MDCNKEEAIRAKQIAENKMQNKDFSGARKIAIKAQQLYPDLENISQMIMVCDVHCASEHKVFGNETDWYGILNIEPTADEVSIKKQYKKFALLLHPDKNKFSGATEAFKLIGEAQRVLLDSGERMLHDSKCKVSATVVPNRAPERQTQPTFPNDQQTFWTFCPLCSARYQYHRFLLNKILRCPNCRSCFPAREIKQKEVPNQGTFEANLGGNLVNKASKVGSKGKVTRRVPTRESVPKAGASDVGGNSKTGGKCGVVDVNGKKRNPITISSESCNTGSSSDFEDDGNSFAKQNFGFYGEYPRRSTRSKQHVSYTENTNDGDGENLADNDDCGKTSKKAKHSGSFPTTELEEQGPQINKPDSYDGNLQNVKEETTNTNGEVRATKDGRMRSSGVKIESPSNSNLNAATDPEVYEYPDPDFSDFDKDRKASFFAVGQIWAVYDNLDAMPRFYAQIRKVFLPGFKLRITWLEPEPDSEDDIKWVGEGLPTSCGKFRHGNLEITEDHLMFSHLVHWERGSRMDTFKIYPRKGETWALFKNWDIKWHTDIDNKTKYEFEFVEVLSDYNESVGVSVSYLGKLRGFSCLFCRKGKEGTGFSCQIPSNQLFRFSHRIPSFQMSGEERNDVPKGSFELDPACLPNKLDEIDAQDFKMEAANIDSNISCSESSADEAEEAYKIPDPEFYNFDDDKCPEKFQVGRFWALYSDEDGLPKYYAQVKRIDRPEFRLHITYLIASPPPKHMTQWLDKSMLITCGRFSLVKGTSKVCTDIDSFSHEVKVEHTDKKGEYVIVPRKGEVWAMYKNWNANIKRSELLYCDYEMVQILEESHLDINVLVLELVNGFKTVFRAQMKDGSPVTLKFPQKEQIRFSHQIPAFRLTEERGGCLRGFWELHPAALPLNLLCSS</sequence>
<dbReference type="EMBL" id="CM037153">
    <property type="protein sequence ID" value="KAH7856721.1"/>
    <property type="molecule type" value="Genomic_DNA"/>
</dbReference>
<evidence type="ECO:0000313" key="1">
    <source>
        <dbReference type="EMBL" id="KAH7856721.1"/>
    </source>
</evidence>
<reference evidence="1 2" key="1">
    <citation type="journal article" date="2021" name="Hortic Res">
        <title>High-quality reference genome and annotation aids understanding of berry development for evergreen blueberry (Vaccinium darrowii).</title>
        <authorList>
            <person name="Yu J."/>
            <person name="Hulse-Kemp A.M."/>
            <person name="Babiker E."/>
            <person name="Staton M."/>
        </authorList>
    </citation>
    <scope>NUCLEOTIDE SEQUENCE [LARGE SCALE GENOMIC DNA]</scope>
    <source>
        <strain evidence="2">cv. NJ 8807/NJ 8810</strain>
        <tissue evidence="1">Young leaf</tissue>
    </source>
</reference>
<accession>A0ACB7YTH1</accession>
<protein>
    <submittedName>
        <fullName evidence="1">Uncharacterized protein</fullName>
    </submittedName>
</protein>
<proteinExistence type="predicted"/>
<name>A0ACB7YTH1_9ERIC</name>